<dbReference type="GO" id="GO:0005096">
    <property type="term" value="F:GTPase activator activity"/>
    <property type="evidence" value="ECO:0007669"/>
    <property type="project" value="UniProtKB-KW"/>
</dbReference>
<dbReference type="InterPro" id="IPR001611">
    <property type="entry name" value="Leu-rich_rpt"/>
</dbReference>
<accession>A0A0G4I4B1</accession>
<dbReference type="GO" id="GO:0006913">
    <property type="term" value="P:nucleocytoplasmic transport"/>
    <property type="evidence" value="ECO:0007669"/>
    <property type="project" value="TreeGrafter"/>
</dbReference>
<dbReference type="EMBL" id="CDMZ01005040">
    <property type="protein sequence ID" value="CEM51762.1"/>
    <property type="molecule type" value="Genomic_DNA"/>
</dbReference>
<gene>
    <name evidence="4" type="ORF">Cvel_10840</name>
</gene>
<dbReference type="GO" id="GO:0005829">
    <property type="term" value="C:cytosol"/>
    <property type="evidence" value="ECO:0007669"/>
    <property type="project" value="TreeGrafter"/>
</dbReference>
<evidence type="ECO:0000256" key="2">
    <source>
        <dbReference type="ARBA" id="ARBA00022614"/>
    </source>
</evidence>
<dbReference type="GO" id="GO:0005634">
    <property type="term" value="C:nucleus"/>
    <property type="evidence" value="ECO:0007669"/>
    <property type="project" value="TreeGrafter"/>
</dbReference>
<protein>
    <submittedName>
        <fullName evidence="4">Uncharacterized protein</fullName>
    </submittedName>
</protein>
<dbReference type="PANTHER" id="PTHR24113:SF12">
    <property type="entry name" value="RAN GTPASE-ACTIVATING PROTEIN 1"/>
    <property type="match status" value="1"/>
</dbReference>
<dbReference type="InterPro" id="IPR032675">
    <property type="entry name" value="LRR_dom_sf"/>
</dbReference>
<keyword evidence="3" id="KW-0677">Repeat</keyword>
<dbReference type="Gene3D" id="3.80.10.10">
    <property type="entry name" value="Ribonuclease Inhibitor"/>
    <property type="match status" value="1"/>
</dbReference>
<dbReference type="GO" id="GO:0048471">
    <property type="term" value="C:perinuclear region of cytoplasm"/>
    <property type="evidence" value="ECO:0007669"/>
    <property type="project" value="TreeGrafter"/>
</dbReference>
<evidence type="ECO:0000256" key="1">
    <source>
        <dbReference type="ARBA" id="ARBA00022468"/>
    </source>
</evidence>
<dbReference type="PhylomeDB" id="A0A0G4I4B1"/>
<evidence type="ECO:0000256" key="3">
    <source>
        <dbReference type="ARBA" id="ARBA00022737"/>
    </source>
</evidence>
<dbReference type="VEuPathDB" id="CryptoDB:Cvel_10840"/>
<proteinExistence type="predicted"/>
<keyword evidence="1" id="KW-0343">GTPase activation</keyword>
<dbReference type="AlphaFoldDB" id="A0A0G4I4B1"/>
<keyword evidence="2" id="KW-0433">Leucine-rich repeat</keyword>
<dbReference type="Pfam" id="PF13516">
    <property type="entry name" value="LRR_6"/>
    <property type="match status" value="2"/>
</dbReference>
<reference evidence="4" key="1">
    <citation type="submission" date="2014-11" db="EMBL/GenBank/DDBJ databases">
        <authorList>
            <person name="Otto D Thomas"/>
            <person name="Naeem Raeece"/>
        </authorList>
    </citation>
    <scope>NUCLEOTIDE SEQUENCE</scope>
</reference>
<evidence type="ECO:0000313" key="4">
    <source>
        <dbReference type="EMBL" id="CEM51762.1"/>
    </source>
</evidence>
<dbReference type="PANTHER" id="PTHR24113">
    <property type="entry name" value="RAN GTPASE-ACTIVATING PROTEIN 1"/>
    <property type="match status" value="1"/>
</dbReference>
<dbReference type="InterPro" id="IPR027038">
    <property type="entry name" value="RanGap"/>
</dbReference>
<dbReference type="SUPFAM" id="SSF52047">
    <property type="entry name" value="RNI-like"/>
    <property type="match status" value="1"/>
</dbReference>
<sequence length="261" mass="27233">MAVPAQGQFHPLSPLMAGIEAARPPLRELELQAEEGVDDEDAGAVAIAIASGSLRGLQRLRLSSPQIGTVGGRLLSFSIATKQLPRLRVLDLSDAAIAGGLGALAQVVNAENLPEILALDLSRCGISDQDATALATTWRTQPPLATLQSFILEGNPLNQEGAVALADMLREGKLPGLRYLTIKSHAAPPPAAAFDLVFGAQHQPGHVGAEGMQALEMALPGFRSIRPGGNGGGWVPPPEWDSSEGCLKAPFLTSGERIVIL</sequence>
<organism evidence="4">
    <name type="scientific">Chromera velia CCMP2878</name>
    <dbReference type="NCBI Taxonomy" id="1169474"/>
    <lineage>
        <taxon>Eukaryota</taxon>
        <taxon>Sar</taxon>
        <taxon>Alveolata</taxon>
        <taxon>Colpodellida</taxon>
        <taxon>Chromeraceae</taxon>
        <taxon>Chromera</taxon>
    </lineage>
</organism>
<dbReference type="GO" id="GO:0031267">
    <property type="term" value="F:small GTPase binding"/>
    <property type="evidence" value="ECO:0007669"/>
    <property type="project" value="TreeGrafter"/>
</dbReference>
<dbReference type="SMART" id="SM00368">
    <property type="entry name" value="LRR_RI"/>
    <property type="match status" value="4"/>
</dbReference>
<name>A0A0G4I4B1_9ALVE</name>